<dbReference type="Gene3D" id="3.40.630.30">
    <property type="match status" value="1"/>
</dbReference>
<dbReference type="STRING" id="883114.HMPREF9709_00529"/>
<reference evidence="2 3" key="1">
    <citation type="submission" date="2012-01" db="EMBL/GenBank/DDBJ databases">
        <title>The Genome Sequence of Helcococcus kunzii ATCC 51366.</title>
        <authorList>
            <consortium name="The Broad Institute Genome Sequencing Platform"/>
            <person name="Earl A."/>
            <person name="Ward D."/>
            <person name="Feldgarden M."/>
            <person name="Gevers D."/>
            <person name="Huys G."/>
            <person name="Young S.K."/>
            <person name="Zeng Q."/>
            <person name="Gargeya S."/>
            <person name="Fitzgerald M."/>
            <person name="Haas B."/>
            <person name="Abouelleil A."/>
            <person name="Alvarado L."/>
            <person name="Arachchi H.M."/>
            <person name="Berlin A."/>
            <person name="Chapman S.B."/>
            <person name="Gearin G."/>
            <person name="Goldberg J."/>
            <person name="Griggs A."/>
            <person name="Gujja S."/>
            <person name="Hansen M."/>
            <person name="Heiman D."/>
            <person name="Howarth C."/>
            <person name="Larimer J."/>
            <person name="Lui A."/>
            <person name="MacDonald P.J.P."/>
            <person name="McCowen C."/>
            <person name="Montmayeur A."/>
            <person name="Murphy C."/>
            <person name="Neiman D."/>
            <person name="Pearson M."/>
            <person name="Priest M."/>
            <person name="Roberts A."/>
            <person name="Saif S."/>
            <person name="Shea T."/>
            <person name="Sisk P."/>
            <person name="Stolte C."/>
            <person name="Sykes S."/>
            <person name="Wortman J."/>
            <person name="Nusbaum C."/>
            <person name="Birren B."/>
        </authorList>
    </citation>
    <scope>NUCLEOTIDE SEQUENCE [LARGE SCALE GENOMIC DNA]</scope>
    <source>
        <strain evidence="2 3">ATCC 51366</strain>
    </source>
</reference>
<accession>H3NMG8</accession>
<dbReference type="GeneID" id="96998540"/>
<dbReference type="Pfam" id="PF00583">
    <property type="entry name" value="Acetyltransf_1"/>
    <property type="match status" value="1"/>
</dbReference>
<proteinExistence type="predicted"/>
<evidence type="ECO:0000313" key="3">
    <source>
        <dbReference type="Proteomes" id="UP000004191"/>
    </source>
</evidence>
<dbReference type="EMBL" id="AGEI01000015">
    <property type="protein sequence ID" value="EHR35002.1"/>
    <property type="molecule type" value="Genomic_DNA"/>
</dbReference>
<dbReference type="PROSITE" id="PS51186">
    <property type="entry name" value="GNAT"/>
    <property type="match status" value="1"/>
</dbReference>
<keyword evidence="3" id="KW-1185">Reference proteome</keyword>
<protein>
    <recommendedName>
        <fullName evidence="1">N-acetyltransferase domain-containing protein</fullName>
    </recommendedName>
</protein>
<dbReference type="eggNOG" id="COG0456">
    <property type="taxonomic scope" value="Bacteria"/>
</dbReference>
<organism evidence="2 3">
    <name type="scientific">Helcococcus kunzii ATCC 51366</name>
    <dbReference type="NCBI Taxonomy" id="883114"/>
    <lineage>
        <taxon>Bacteria</taxon>
        <taxon>Bacillati</taxon>
        <taxon>Bacillota</taxon>
        <taxon>Tissierellia</taxon>
        <taxon>Tissierellales</taxon>
        <taxon>Peptoniphilaceae</taxon>
        <taxon>Helcococcus</taxon>
    </lineage>
</organism>
<name>H3NMG8_9FIRM</name>
<dbReference type="InterPro" id="IPR000182">
    <property type="entry name" value="GNAT_dom"/>
</dbReference>
<feature type="domain" description="N-acetyltransferase" evidence="1">
    <location>
        <begin position="6"/>
        <end position="169"/>
    </location>
</feature>
<gene>
    <name evidence="2" type="ORF">HMPREF9709_00529</name>
</gene>
<dbReference type="GO" id="GO:0016747">
    <property type="term" value="F:acyltransferase activity, transferring groups other than amino-acyl groups"/>
    <property type="evidence" value="ECO:0007669"/>
    <property type="project" value="InterPro"/>
</dbReference>
<dbReference type="SUPFAM" id="SSF55729">
    <property type="entry name" value="Acyl-CoA N-acyltransferases (Nat)"/>
    <property type="match status" value="1"/>
</dbReference>
<dbReference type="InterPro" id="IPR016181">
    <property type="entry name" value="Acyl_CoA_acyltransferase"/>
</dbReference>
<dbReference type="HOGENOM" id="CLU_1569829_0_0_9"/>
<dbReference type="RefSeq" id="WP_005397704.1">
    <property type="nucleotide sequence ID" value="NZ_JH601088.1"/>
</dbReference>
<evidence type="ECO:0000313" key="2">
    <source>
        <dbReference type="EMBL" id="EHR35002.1"/>
    </source>
</evidence>
<dbReference type="CDD" id="cd04301">
    <property type="entry name" value="NAT_SF"/>
    <property type="match status" value="1"/>
</dbReference>
<evidence type="ECO:0000259" key="1">
    <source>
        <dbReference type="PROSITE" id="PS51186"/>
    </source>
</evidence>
<dbReference type="PATRIC" id="fig|883114.3.peg.523"/>
<dbReference type="AlphaFoldDB" id="H3NMG8"/>
<comment type="caution">
    <text evidence="2">The sequence shown here is derived from an EMBL/GenBank/DDBJ whole genome shotgun (WGS) entry which is preliminary data.</text>
</comment>
<dbReference type="Proteomes" id="UP000004191">
    <property type="component" value="Unassembled WGS sequence"/>
</dbReference>
<sequence length="171" mass="20386">MCDMEIDLVEVNKDFKENVYTLIKDFWKEHNNIHITDEEAKKDFEEWTKEGHKLYIIKHENEYIGFAHLGSRGAAIDWLEDLYISKEFQGKGFGIEVINRLEKIVKRYSESLYIEVAARNLNAMMLYRDLGYDCLNTITIRKDFNVEDFEVIKREQIAGLDFEIKKYKDNK</sequence>